<organism evidence="2 3">
    <name type="scientific">Chryseobacterium arthrosphaerae</name>
    <dbReference type="NCBI Taxonomy" id="651561"/>
    <lineage>
        <taxon>Bacteria</taxon>
        <taxon>Pseudomonadati</taxon>
        <taxon>Bacteroidota</taxon>
        <taxon>Flavobacteriia</taxon>
        <taxon>Flavobacteriales</taxon>
        <taxon>Weeksellaceae</taxon>
        <taxon>Chryseobacterium group</taxon>
        <taxon>Chryseobacterium</taxon>
    </lineage>
</organism>
<reference evidence="2 3" key="1">
    <citation type="submission" date="2018-12" db="EMBL/GenBank/DDBJ databases">
        <title>Draft Genome Sequence of Chryseobacterium arthrosphaerae strain ED882-96 Isolated from the Blood of a Patient with Liver Cirrhosis in Taiwan.</title>
        <authorList>
            <person name="Lin J.-N."/>
            <person name="Lai C.-H."/>
            <person name="Yang C.-H."/>
            <person name="Huang Y.-H."/>
        </authorList>
    </citation>
    <scope>NUCLEOTIDE SEQUENCE [LARGE SCALE GENOMIC DNA]</scope>
    <source>
        <strain evidence="2 3">ED882-96</strain>
    </source>
</reference>
<feature type="domain" description="Peptide-N-glycosidase F N-terminal" evidence="1">
    <location>
        <begin position="5"/>
        <end position="45"/>
    </location>
</feature>
<sequence length="81" mass="9460">MDDANVKRIEVARYITPFMNKNRSPLEVPYTYDISNLYNVFHDSALRNMYDMYMELDVFGFLMPPGQVAGCSGRNDVFQEH</sequence>
<dbReference type="Proteomes" id="UP000276953">
    <property type="component" value="Unassembled WGS sequence"/>
</dbReference>
<dbReference type="Gene3D" id="2.60.120.230">
    <property type="match status" value="1"/>
</dbReference>
<evidence type="ECO:0000313" key="3">
    <source>
        <dbReference type="Proteomes" id="UP000276953"/>
    </source>
</evidence>
<dbReference type="InterPro" id="IPR015196">
    <property type="entry name" value="PngaseF_N"/>
</dbReference>
<evidence type="ECO:0000313" key="2">
    <source>
        <dbReference type="EMBL" id="RTZ49578.1"/>
    </source>
</evidence>
<dbReference type="EMBL" id="RYFC01000001">
    <property type="protein sequence ID" value="RTZ49578.1"/>
    <property type="molecule type" value="Genomic_DNA"/>
</dbReference>
<accession>A0A432DZI3</accession>
<protein>
    <recommendedName>
        <fullName evidence="1">Peptide-N-glycosidase F N-terminal domain-containing protein</fullName>
    </recommendedName>
</protein>
<dbReference type="Pfam" id="PF09112">
    <property type="entry name" value="N-glycanase_N"/>
    <property type="match status" value="1"/>
</dbReference>
<dbReference type="AlphaFoldDB" id="A0A432DZI3"/>
<name>A0A432DZI3_9FLAO</name>
<comment type="caution">
    <text evidence="2">The sequence shown here is derived from an EMBL/GenBank/DDBJ whole genome shotgun (WGS) entry which is preliminary data.</text>
</comment>
<dbReference type="GO" id="GO:0016715">
    <property type="term" value="F:oxidoreductase activity, acting on paired donors, with incorporation or reduction of molecular oxygen, reduced ascorbate as one donor, and incorporation of one atom of oxygen"/>
    <property type="evidence" value="ECO:0007669"/>
    <property type="project" value="InterPro"/>
</dbReference>
<proteinExistence type="predicted"/>
<gene>
    <name evidence="2" type="ORF">EJ377_03775</name>
</gene>
<evidence type="ECO:0000259" key="1">
    <source>
        <dbReference type="Pfam" id="PF09112"/>
    </source>
</evidence>
<dbReference type="InterPro" id="IPR014784">
    <property type="entry name" value="Cu2_ascorb_mOase-like_C"/>
</dbReference>